<dbReference type="Proteomes" id="UP001149090">
    <property type="component" value="Unassembled WGS sequence"/>
</dbReference>
<name>A0A9Q0RHM8_ANAIG</name>
<evidence type="ECO:0000313" key="3">
    <source>
        <dbReference type="Proteomes" id="UP001149090"/>
    </source>
</evidence>
<protein>
    <submittedName>
        <fullName evidence="2">Uncharacterized protein</fullName>
    </submittedName>
</protein>
<comment type="caution">
    <text evidence="2">The sequence shown here is derived from an EMBL/GenBank/DDBJ whole genome shotgun (WGS) entry which is preliminary data.</text>
</comment>
<dbReference type="EMBL" id="JAPDFW010000044">
    <property type="protein sequence ID" value="KAJ5078914.1"/>
    <property type="molecule type" value="Genomic_DNA"/>
</dbReference>
<accession>A0A9Q0RHM8</accession>
<sequence>MKIFFNQLIEKKQKEKEEILKKNQQMKKEIDKSKLKSTDIISFTFINDLKQFSLISIYEIIQEINTIIKSEIFEWILEIKELEKKRKLFKLFGKEGEIFIKQNIQDYWKQYSQQTEMEDSKEIIKKFIQLKKQQIENIFKQITKEISEFKSKGNQIKKRILDNLEKIEINFENSFQSLPEKFYSSQKDDNSNQETHLKLEMSIHEQEHELLMTGNRFPANKENKINISFIIQENINSKIKTNSYFKLIQKIPEMIYPKMNPQFQNENFLNNLYVTQNFINPINQKEILNFRLRFFTRILLIIEPKSKSKIWIFLTQQEIEDIMEFILDLEMRNIKKDNNNNNNSNNNNNEDYNDYKDNDKRNSFILMSLDGAILGKFGSVFQQITTNKIKNQKSLREDPDFPLINEIRKTLFVLGLLKFHWGIFEIGGDKNEKLSNHLRRELENFNQLQDNFHQSFSQNLSTFKKKIQFNLEQISKNNSKKD</sequence>
<evidence type="ECO:0000256" key="1">
    <source>
        <dbReference type="SAM" id="Coils"/>
    </source>
</evidence>
<proteinExistence type="predicted"/>
<evidence type="ECO:0000313" key="2">
    <source>
        <dbReference type="EMBL" id="KAJ5078914.1"/>
    </source>
</evidence>
<feature type="coiled-coil region" evidence="1">
    <location>
        <begin position="5"/>
        <end position="36"/>
    </location>
</feature>
<keyword evidence="3" id="KW-1185">Reference proteome</keyword>
<dbReference type="AlphaFoldDB" id="A0A9Q0RHM8"/>
<organism evidence="2 3">
    <name type="scientific">Anaeramoeba ignava</name>
    <name type="common">Anaerobic marine amoeba</name>
    <dbReference type="NCBI Taxonomy" id="1746090"/>
    <lineage>
        <taxon>Eukaryota</taxon>
        <taxon>Metamonada</taxon>
        <taxon>Anaeramoebidae</taxon>
        <taxon>Anaeramoeba</taxon>
    </lineage>
</organism>
<keyword evidence="1" id="KW-0175">Coiled coil</keyword>
<gene>
    <name evidence="2" type="ORF">M0811_04637</name>
</gene>
<reference evidence="2" key="1">
    <citation type="submission" date="2022-10" db="EMBL/GenBank/DDBJ databases">
        <title>Novel sulphate-reducing endosymbionts in the free-living metamonad Anaeramoeba.</title>
        <authorList>
            <person name="Jerlstrom-Hultqvist J."/>
            <person name="Cepicka I."/>
            <person name="Gallot-Lavallee L."/>
            <person name="Salas-Leiva D."/>
            <person name="Curtis B.A."/>
            <person name="Zahonova K."/>
            <person name="Pipaliya S."/>
            <person name="Dacks J."/>
            <person name="Roger A.J."/>
        </authorList>
    </citation>
    <scope>NUCLEOTIDE SEQUENCE</scope>
    <source>
        <strain evidence="2">BMAN</strain>
    </source>
</reference>